<dbReference type="Proteomes" id="UP000242415">
    <property type="component" value="Unassembled WGS sequence"/>
</dbReference>
<evidence type="ECO:0000313" key="1">
    <source>
        <dbReference type="EMBL" id="SDX94265.1"/>
    </source>
</evidence>
<name>A0A1H3FTX5_9ACTN</name>
<dbReference type="AlphaFoldDB" id="A0A1H3FTX5"/>
<keyword evidence="2" id="KW-1185">Reference proteome</keyword>
<dbReference type="EMBL" id="FNPH01000001">
    <property type="protein sequence ID" value="SDX94265.1"/>
    <property type="molecule type" value="Genomic_DNA"/>
</dbReference>
<protein>
    <submittedName>
        <fullName evidence="1">Uncharacterized protein</fullName>
    </submittedName>
</protein>
<dbReference type="RefSeq" id="WP_139307127.1">
    <property type="nucleotide sequence ID" value="NZ_FNPH01000001.1"/>
</dbReference>
<organism evidence="1 2">
    <name type="scientific">Micromonospora pattaloongensis</name>
    <dbReference type="NCBI Taxonomy" id="405436"/>
    <lineage>
        <taxon>Bacteria</taxon>
        <taxon>Bacillati</taxon>
        <taxon>Actinomycetota</taxon>
        <taxon>Actinomycetes</taxon>
        <taxon>Micromonosporales</taxon>
        <taxon>Micromonosporaceae</taxon>
        <taxon>Micromonospora</taxon>
    </lineage>
</organism>
<accession>A0A1H3FTX5</accession>
<evidence type="ECO:0000313" key="2">
    <source>
        <dbReference type="Proteomes" id="UP000242415"/>
    </source>
</evidence>
<dbReference type="OrthoDB" id="3811887at2"/>
<sequence>MSMNDYGGGFTMPSWMEVDERDPDLATLVLYLECGEQVSAIAPLLQLWHDEACRLLLPFVQPAGATAPTTSFTAFDEPAAGRGRRRRPCSWSDGLTEGLGQLSAHWYDVAPGAAELDLHVLRFAGGRHLKLQASVGFAERSAQVPRVLSALIELIRRMAHAADLTYGEILRAAGNATPATLLDAALRRAGDESAEASRTFLRGYEWLTVCPRELAHRLGGAEGLAASGAFAEVRPLPHGAVLLRATDSPEEYRGERVHAVFAALAPVLPGGQPRGLPEHDFTRIVFTDARHAATAAAAPRVVARASCPVVPAPREPAQAPVDQGLVHTV</sequence>
<reference evidence="2" key="1">
    <citation type="submission" date="2016-10" db="EMBL/GenBank/DDBJ databases">
        <authorList>
            <person name="Varghese N."/>
            <person name="Submissions S."/>
        </authorList>
    </citation>
    <scope>NUCLEOTIDE SEQUENCE [LARGE SCALE GENOMIC DNA]</scope>
    <source>
        <strain evidence="2">DSM 45245</strain>
    </source>
</reference>
<gene>
    <name evidence="1" type="ORF">SAMN05444365_101155</name>
</gene>
<proteinExistence type="predicted"/>